<feature type="domain" description="CinA C-terminal" evidence="1">
    <location>
        <begin position="2"/>
        <end position="135"/>
    </location>
</feature>
<protein>
    <submittedName>
        <fullName evidence="2">Competence damage-inducible protein A</fullName>
    </submittedName>
</protein>
<dbReference type="Proteomes" id="UP000067243">
    <property type="component" value="Chromosome"/>
</dbReference>
<keyword evidence="3" id="KW-1185">Reference proteome</keyword>
<accession>A0A0K1P6Z5</accession>
<evidence type="ECO:0000313" key="3">
    <source>
        <dbReference type="Proteomes" id="UP000067243"/>
    </source>
</evidence>
<evidence type="ECO:0000259" key="1">
    <source>
        <dbReference type="Pfam" id="PF02464"/>
    </source>
</evidence>
<dbReference type="InterPro" id="IPR036653">
    <property type="entry name" value="CinA-like_C"/>
</dbReference>
<dbReference type="Gene3D" id="3.90.950.20">
    <property type="entry name" value="CinA-like"/>
    <property type="match status" value="1"/>
</dbReference>
<sequence>MKKLIKFLRENNLTVSSCESFTGGLFANLFTNYKNSSVLFKGAFCCYSDDFKVDVLNIDKNIIKKYSAVSVETIEDMLKNTQKLLNTDIVFAFTGYAPPSNVDNDLKGLSYIGYRYKDKNFILKFVNKSKISRKKYKILAINKIINEFLNNLKNN</sequence>
<dbReference type="KEGG" id="stur:STURON_00835"/>
<dbReference type="NCBIfam" id="TIGR00199">
    <property type="entry name" value="PncC_domain"/>
    <property type="match status" value="1"/>
</dbReference>
<dbReference type="OrthoDB" id="399376at2"/>
<gene>
    <name evidence="2" type="primary">cinA</name>
    <name evidence="2" type="ORF">STURON_00835</name>
</gene>
<dbReference type="AlphaFoldDB" id="A0A0K1P6Z5"/>
<dbReference type="Pfam" id="PF02464">
    <property type="entry name" value="CinA"/>
    <property type="match status" value="1"/>
</dbReference>
<name>A0A0K1P6Z5_9MOLU</name>
<dbReference type="RefSeq" id="WP_075048652.1">
    <property type="nucleotide sequence ID" value="NZ_CP012328.1"/>
</dbReference>
<evidence type="ECO:0000313" key="2">
    <source>
        <dbReference type="EMBL" id="AKU80081.1"/>
    </source>
</evidence>
<proteinExistence type="predicted"/>
<dbReference type="STRING" id="216946.STURO_v1c08320"/>
<dbReference type="PATRIC" id="fig|216946.3.peg.865"/>
<dbReference type="SUPFAM" id="SSF142433">
    <property type="entry name" value="CinA-like"/>
    <property type="match status" value="1"/>
</dbReference>
<dbReference type="EMBL" id="CP012328">
    <property type="protein sequence ID" value="AKU80081.1"/>
    <property type="molecule type" value="Genomic_DNA"/>
</dbReference>
<dbReference type="InterPro" id="IPR008136">
    <property type="entry name" value="CinA_C"/>
</dbReference>
<organism evidence="2 3">
    <name type="scientific">Spiroplasma turonicum</name>
    <dbReference type="NCBI Taxonomy" id="216946"/>
    <lineage>
        <taxon>Bacteria</taxon>
        <taxon>Bacillati</taxon>
        <taxon>Mycoplasmatota</taxon>
        <taxon>Mollicutes</taxon>
        <taxon>Entomoplasmatales</taxon>
        <taxon>Spiroplasmataceae</taxon>
        <taxon>Spiroplasma</taxon>
    </lineage>
</organism>
<reference evidence="2 3" key="1">
    <citation type="journal article" date="2015" name="Genome Announc.">
        <title>Complete Genome Sequence of Spiroplasma turonicum Strain Tab4cT, a Parasite of a Horse Fly, Haematopota sp. (Diptera: Tabanidae).</title>
        <authorList>
            <person name="Davis R.E."/>
            <person name="Shao J."/>
            <person name="Zhao Y."/>
            <person name="Gasparich G.E."/>
            <person name="Gaynor B.J."/>
            <person name="Donofrio N."/>
        </authorList>
    </citation>
    <scope>NUCLEOTIDE SEQUENCE [LARGE SCALE GENOMIC DNA]</scope>
    <source>
        <strain evidence="2 3">Tab4c</strain>
    </source>
</reference>